<gene>
    <name evidence="1" type="ORF">CBM2607_MP10696</name>
</gene>
<protein>
    <submittedName>
        <fullName evidence="1">Uncharacterized protein</fullName>
    </submittedName>
</protein>
<organism evidence="1 2">
    <name type="scientific">Cupriavidus neocaledonicus</name>
    <dbReference type="NCBI Taxonomy" id="1040979"/>
    <lineage>
        <taxon>Bacteria</taxon>
        <taxon>Pseudomonadati</taxon>
        <taxon>Pseudomonadota</taxon>
        <taxon>Betaproteobacteria</taxon>
        <taxon>Burkholderiales</taxon>
        <taxon>Burkholderiaceae</taxon>
        <taxon>Cupriavidus</taxon>
    </lineage>
</organism>
<accession>A0A375HQZ4</accession>
<evidence type="ECO:0000313" key="1">
    <source>
        <dbReference type="EMBL" id="SPD59294.1"/>
    </source>
</evidence>
<sequence>MAVPQSGRLPFGPDPRQCEQLSGASLSGVIFAPHVAEACGVFLTFAEGCAA</sequence>
<reference evidence="1 2" key="1">
    <citation type="submission" date="2018-01" db="EMBL/GenBank/DDBJ databases">
        <authorList>
            <person name="Clerissi C."/>
        </authorList>
    </citation>
    <scope>NUCLEOTIDE SEQUENCE [LARGE SCALE GENOMIC DNA]</scope>
    <source>
        <strain evidence="1">Cupriavidus taiwanensis STM 6160</strain>
        <plasmid evidence="2">ii</plasmid>
    </source>
</reference>
<evidence type="ECO:0000313" key="2">
    <source>
        <dbReference type="Proteomes" id="UP000255168"/>
    </source>
</evidence>
<keyword evidence="1" id="KW-0614">Plasmid</keyword>
<dbReference type="AlphaFoldDB" id="A0A375HQZ4"/>
<dbReference type="EMBL" id="LT984807">
    <property type="protein sequence ID" value="SPD59294.1"/>
    <property type="molecule type" value="Genomic_DNA"/>
</dbReference>
<proteinExistence type="predicted"/>
<name>A0A375HQZ4_9BURK</name>
<geneLocation type="plasmid" evidence="2">
    <name>ii</name>
</geneLocation>
<dbReference type="Proteomes" id="UP000255168">
    <property type="component" value="Plasmid II"/>
</dbReference>